<dbReference type="SUPFAM" id="SSF56281">
    <property type="entry name" value="Metallo-hydrolase/oxidoreductase"/>
    <property type="match status" value="1"/>
</dbReference>
<dbReference type="InterPro" id="IPR038536">
    <property type="entry name" value="Alkyl/aryl-sulf_dimr_sf"/>
</dbReference>
<feature type="domain" description="Metallo-beta-lactamase" evidence="2">
    <location>
        <begin position="94"/>
        <end position="177"/>
    </location>
</feature>
<dbReference type="InterPro" id="IPR044097">
    <property type="entry name" value="Bds1/SdsA1_MBL-fold"/>
</dbReference>
<dbReference type="STRING" id="575788.VS_II0229"/>
<dbReference type="InterPro" id="IPR029228">
    <property type="entry name" value="Alkyl_sulf_dimr"/>
</dbReference>
<dbReference type="Proteomes" id="UP000009100">
    <property type="component" value="Chromosome 2"/>
</dbReference>
<dbReference type="InterPro" id="IPR036527">
    <property type="entry name" value="SCP2_sterol-bd_dom_sf"/>
</dbReference>
<accession>B7VQJ8</accession>
<dbReference type="Pfam" id="PF00753">
    <property type="entry name" value="Lactamase_B"/>
    <property type="match status" value="1"/>
</dbReference>
<dbReference type="InterPro" id="IPR052195">
    <property type="entry name" value="Bact_Alkyl/Aryl-Sulfatase"/>
</dbReference>
<dbReference type="CDD" id="cd07710">
    <property type="entry name" value="arylsulfatase_Sdsa1-like_MBL-fold"/>
    <property type="match status" value="1"/>
</dbReference>
<evidence type="ECO:0000259" key="2">
    <source>
        <dbReference type="Pfam" id="PF00753"/>
    </source>
</evidence>
<evidence type="ECO:0000313" key="5">
    <source>
        <dbReference type="Proteomes" id="UP000009100"/>
    </source>
</evidence>
<dbReference type="InterPro" id="IPR001279">
    <property type="entry name" value="Metallo-B-lactamas"/>
</dbReference>
<proteinExistence type="predicted"/>
<dbReference type="Gene3D" id="1.25.40.880">
    <property type="entry name" value="Alkyl sulfatase, dimerisation domain"/>
    <property type="match status" value="1"/>
</dbReference>
<protein>
    <submittedName>
        <fullName evidence="4">Alkyl sulfatase</fullName>
    </submittedName>
</protein>
<gene>
    <name evidence="4" type="ordered locus">VS_II0229</name>
</gene>
<dbReference type="PANTHER" id="PTHR43223:SF2">
    <property type="entry name" value="METALLO-BETA-LACTAMASE DOMAIN-CONTAINING PROTEIN"/>
    <property type="match status" value="1"/>
</dbReference>
<evidence type="ECO:0000256" key="1">
    <source>
        <dbReference type="SAM" id="SignalP"/>
    </source>
</evidence>
<name>B7VQJ8_VIBA3</name>
<dbReference type="KEGG" id="vsp:VS_II0229"/>
<dbReference type="GO" id="GO:0018909">
    <property type="term" value="P:dodecyl sulfate metabolic process"/>
    <property type="evidence" value="ECO:0007669"/>
    <property type="project" value="InterPro"/>
</dbReference>
<dbReference type="Gene3D" id="3.30.1050.10">
    <property type="entry name" value="SCP2 sterol-binding domain"/>
    <property type="match status" value="1"/>
</dbReference>
<dbReference type="Gene3D" id="3.60.15.30">
    <property type="entry name" value="Metallo-beta-lactamase domain"/>
    <property type="match status" value="1"/>
</dbReference>
<dbReference type="AlphaFoldDB" id="B7VQJ8"/>
<dbReference type="HOGENOM" id="CLU_014655_0_1_6"/>
<dbReference type="InterPro" id="IPR036866">
    <property type="entry name" value="RibonucZ/Hydroxyglut_hydro"/>
</dbReference>
<organism evidence="4 5">
    <name type="scientific">Vibrio atlanticus (strain LGP32)</name>
    <name type="common">Vibrio splendidus (strain Mel32)</name>
    <dbReference type="NCBI Taxonomy" id="575788"/>
    <lineage>
        <taxon>Bacteria</taxon>
        <taxon>Pseudomonadati</taxon>
        <taxon>Pseudomonadota</taxon>
        <taxon>Gammaproteobacteria</taxon>
        <taxon>Vibrionales</taxon>
        <taxon>Vibrionaceae</taxon>
        <taxon>Vibrio</taxon>
    </lineage>
</organism>
<feature type="chain" id="PRO_5002865556" evidence="1">
    <location>
        <begin position="30"/>
        <end position="616"/>
    </location>
</feature>
<dbReference type="EMBL" id="FM954973">
    <property type="protein sequence ID" value="CAV25584.1"/>
    <property type="molecule type" value="Genomic_DNA"/>
</dbReference>
<feature type="signal peptide" evidence="1">
    <location>
        <begin position="1"/>
        <end position="29"/>
    </location>
</feature>
<reference evidence="4 5" key="1">
    <citation type="submission" date="2009-02" db="EMBL/GenBank/DDBJ databases">
        <title>Vibrio splendidus str. LGP32 complete genome.</title>
        <authorList>
            <person name="Mazel D."/>
            <person name="Le Roux F."/>
        </authorList>
    </citation>
    <scope>NUCLEOTIDE SEQUENCE [LARGE SCALE GENOMIC DNA]</scope>
    <source>
        <strain evidence="4 5">LGP32</strain>
    </source>
</reference>
<keyword evidence="1" id="KW-0732">Signal</keyword>
<evidence type="ECO:0000259" key="3">
    <source>
        <dbReference type="Pfam" id="PF14863"/>
    </source>
</evidence>
<dbReference type="Pfam" id="PF14863">
    <property type="entry name" value="Alkyl_sulf_dimr"/>
    <property type="match status" value="1"/>
</dbReference>
<dbReference type="GO" id="GO:0046983">
    <property type="term" value="F:protein dimerization activity"/>
    <property type="evidence" value="ECO:0007669"/>
    <property type="project" value="InterPro"/>
</dbReference>
<feature type="domain" description="Alkyl sulfatase dimerisation" evidence="3">
    <location>
        <begin position="341"/>
        <end position="477"/>
    </location>
</feature>
<dbReference type="eggNOG" id="COG2015">
    <property type="taxonomic scope" value="Bacteria"/>
</dbReference>
<sequence>MRKPMKLNSTTKSIKLFILTASLSATAIAQDTMFTSPQNVYNDSEVVLTKYNNGGVVNASVIENVAKTQPEEAYIKQVTDGVWAITGYHFGYKTVIEGETGLIIYDSGDDIEEATEILELVRKHISEKPIHTVIYSHSHYVFGAQAIQQAFDGELKVIGHPEINKNVLESGGLGASIPELSPTLTARAYEQFSVLLPAEGPDAKSPTPIGKTQGFVPVNTPVTQGQTMTVDGVEMVFYTDFDSDTDDQVIVYLPESKTVLNNHLWPTYPNFYTLRGSVYRDPTVWAEGIRLIRDLNPEHLINTHTEPLSGHDEIQTTLNGYYDGIMYLYDQTIRGILQGKTPEELTYSVQLPQDLAELPHNQMTYGEFSYYPKNIYYHALGWFNGEAETLNRIEPNLQAKKIIEGFGGVDAVKQELNKTIANNELAWSAELGGYLVRVVPNDEEAKQLLADTLRQMGYQTEASIPRSWYLTKALELEGKVQIPSVVFSDANSIIGSPAETLVGQFRVRLDPIASYGEDQMMAITIKDSDAPTMGLHVRSTVAEFISDTEDYNRQADLEISVSKRTWAEYFVGEKSLDQMLESADVSTNHKDDVRGFFSLFDQLNESKTRFVSPSQS</sequence>
<dbReference type="PATRIC" id="fig|575788.5.peg.224"/>
<evidence type="ECO:0000313" key="4">
    <source>
        <dbReference type="EMBL" id="CAV25584.1"/>
    </source>
</evidence>
<dbReference type="PANTHER" id="PTHR43223">
    <property type="entry name" value="ALKYL/ARYL-SULFATASE"/>
    <property type="match status" value="1"/>
</dbReference>
<dbReference type="GO" id="GO:0018741">
    <property type="term" value="F:linear primary-alkylsulfatase activity"/>
    <property type="evidence" value="ECO:0007669"/>
    <property type="project" value="InterPro"/>
</dbReference>